<dbReference type="PROSITE" id="PS51318">
    <property type="entry name" value="TAT"/>
    <property type="match status" value="1"/>
</dbReference>
<evidence type="ECO:0000256" key="1">
    <source>
        <dbReference type="SAM" id="MobiDB-lite"/>
    </source>
</evidence>
<feature type="region of interest" description="Disordered" evidence="1">
    <location>
        <begin position="162"/>
        <end position="202"/>
    </location>
</feature>
<keyword evidence="4" id="KW-1185">Reference proteome</keyword>
<sequence length="202" mass="19584">MSAPASPAPSRPRSRRGPLLLLAALGAVLALGAGAPTWVSGVARTASGTSAVVVDGRDAAPVATALALVALAAVVASTLGRRFARLLAALVLVLAGAGVVSASVGTLTHPATALAAPARAVSGTTQARLEGGAALRPWPVVSAAGGALVAVAGLGAFAASRRAGAPAGPTRHERDATRVVATPAEDPAAAWDSLTHGDDPTR</sequence>
<keyword evidence="2" id="KW-1133">Transmembrane helix</keyword>
<comment type="caution">
    <text evidence="3">The sequence shown here is derived from an EMBL/GenBank/DDBJ whole genome shotgun (WGS) entry which is preliminary data.</text>
</comment>
<dbReference type="InterPro" id="IPR019051">
    <property type="entry name" value="Trp_biosyn_TM_oprn/chp"/>
</dbReference>
<dbReference type="AlphaFoldDB" id="A0A2T0R9X3"/>
<feature type="transmembrane region" description="Helical" evidence="2">
    <location>
        <begin position="86"/>
        <end position="107"/>
    </location>
</feature>
<keyword evidence="2" id="KW-0812">Transmembrane</keyword>
<protein>
    <submittedName>
        <fullName evidence="3">Putative membrane protein (TIGR02234 family)</fullName>
    </submittedName>
</protein>
<feature type="transmembrane region" description="Helical" evidence="2">
    <location>
        <begin position="59"/>
        <end position="79"/>
    </location>
</feature>
<keyword evidence="2" id="KW-0472">Membrane</keyword>
<accession>A0A2T0R9X3</accession>
<organism evidence="3 4">
    <name type="scientific">Kineococcus rhizosphaerae</name>
    <dbReference type="NCBI Taxonomy" id="559628"/>
    <lineage>
        <taxon>Bacteria</taxon>
        <taxon>Bacillati</taxon>
        <taxon>Actinomycetota</taxon>
        <taxon>Actinomycetes</taxon>
        <taxon>Kineosporiales</taxon>
        <taxon>Kineosporiaceae</taxon>
        <taxon>Kineococcus</taxon>
    </lineage>
</organism>
<evidence type="ECO:0000313" key="4">
    <source>
        <dbReference type="Proteomes" id="UP000238083"/>
    </source>
</evidence>
<gene>
    <name evidence="3" type="ORF">CLV37_101211</name>
</gene>
<dbReference type="Proteomes" id="UP000238083">
    <property type="component" value="Unassembled WGS sequence"/>
</dbReference>
<evidence type="ECO:0000313" key="3">
    <source>
        <dbReference type="EMBL" id="PRY17968.1"/>
    </source>
</evidence>
<dbReference type="Pfam" id="PF09534">
    <property type="entry name" value="Trp_oprn_chp"/>
    <property type="match status" value="1"/>
</dbReference>
<dbReference type="RefSeq" id="WP_170126989.1">
    <property type="nucleotide sequence ID" value="NZ_PVZF01000001.1"/>
</dbReference>
<dbReference type="InterPro" id="IPR006311">
    <property type="entry name" value="TAT_signal"/>
</dbReference>
<name>A0A2T0R9X3_9ACTN</name>
<dbReference type="EMBL" id="PVZF01000001">
    <property type="protein sequence ID" value="PRY17968.1"/>
    <property type="molecule type" value="Genomic_DNA"/>
</dbReference>
<feature type="transmembrane region" description="Helical" evidence="2">
    <location>
        <begin position="138"/>
        <end position="159"/>
    </location>
</feature>
<reference evidence="3 4" key="1">
    <citation type="submission" date="2018-03" db="EMBL/GenBank/DDBJ databases">
        <title>Genomic Encyclopedia of Archaeal and Bacterial Type Strains, Phase II (KMG-II): from individual species to whole genera.</title>
        <authorList>
            <person name="Goeker M."/>
        </authorList>
    </citation>
    <scope>NUCLEOTIDE SEQUENCE [LARGE SCALE GENOMIC DNA]</scope>
    <source>
        <strain evidence="3 4">DSM 19711</strain>
    </source>
</reference>
<proteinExistence type="predicted"/>
<evidence type="ECO:0000256" key="2">
    <source>
        <dbReference type="SAM" id="Phobius"/>
    </source>
</evidence>